<dbReference type="SUPFAM" id="SSF56112">
    <property type="entry name" value="Protein kinase-like (PK-like)"/>
    <property type="match status" value="1"/>
</dbReference>
<dbReference type="EMBL" id="JAPFFF010000001">
    <property type="protein sequence ID" value="KAK8898306.1"/>
    <property type="molecule type" value="Genomic_DNA"/>
</dbReference>
<dbReference type="PANTHER" id="PTHR48013:SF9">
    <property type="entry name" value="DUAL SPECIFICITY MITOGEN-ACTIVATED PROTEIN KINASE KINASE 5"/>
    <property type="match status" value="1"/>
</dbReference>
<name>A0ABR2L5N9_9EUKA</name>
<comment type="catalytic activity">
    <reaction evidence="7">
        <text>L-seryl-[protein] + ATP = O-phospho-L-seryl-[protein] + ADP + H(+)</text>
        <dbReference type="Rhea" id="RHEA:17989"/>
        <dbReference type="Rhea" id="RHEA-COMP:9863"/>
        <dbReference type="Rhea" id="RHEA-COMP:11604"/>
        <dbReference type="ChEBI" id="CHEBI:15378"/>
        <dbReference type="ChEBI" id="CHEBI:29999"/>
        <dbReference type="ChEBI" id="CHEBI:30616"/>
        <dbReference type="ChEBI" id="CHEBI:83421"/>
        <dbReference type="ChEBI" id="CHEBI:456216"/>
        <dbReference type="EC" id="2.7.12.2"/>
    </reaction>
</comment>
<keyword evidence="3" id="KW-0418">Kinase</keyword>
<accession>A0ABR2L5N9</accession>
<evidence type="ECO:0000256" key="7">
    <source>
        <dbReference type="ARBA" id="ARBA00049014"/>
    </source>
</evidence>
<evidence type="ECO:0000256" key="6">
    <source>
        <dbReference type="ARBA" id="ARBA00038999"/>
    </source>
</evidence>
<feature type="region of interest" description="Disordered" evidence="10">
    <location>
        <begin position="49"/>
        <end position="84"/>
    </location>
</feature>
<dbReference type="InterPro" id="IPR011009">
    <property type="entry name" value="Kinase-like_dom_sf"/>
</dbReference>
<dbReference type="SMART" id="SM00220">
    <property type="entry name" value="S_TKc"/>
    <property type="match status" value="1"/>
</dbReference>
<keyword evidence="1" id="KW-0808">Transferase</keyword>
<evidence type="ECO:0000256" key="10">
    <source>
        <dbReference type="SAM" id="MobiDB-lite"/>
    </source>
</evidence>
<gene>
    <name evidence="12" type="ORF">M9Y10_000589</name>
</gene>
<dbReference type="PROSITE" id="PS50011">
    <property type="entry name" value="PROTEIN_KINASE_DOM"/>
    <property type="match status" value="1"/>
</dbReference>
<proteinExistence type="inferred from homology"/>
<dbReference type="Proteomes" id="UP001470230">
    <property type="component" value="Unassembled WGS sequence"/>
</dbReference>
<sequence length="464" mass="53648">MIGVPKEAKILVRRDVKLTGSVKDWENQISYIEEEPEIMNKMTSEADIILKKESEGRQDIKKHDKKAEEKSDSSEVKTVDNRQNKRIESLEKENDTLKKFVNYLQSRLNRYEEPMSYEEFAQSLGESVEAFSTRENNEELEMQTKNKDKFVGPEDEEFQEVVGKLGGGATSEVFKVIDKRTGEVMCKKVIKEVSDEAAFKTLQNSLRELETVCKIEHPCICESLGYNMQEPVQQARNKKDDDDEYDYEYKEKVKKTTIALFFELLPFSVKEVIEKGLMSNTLKVRIAVEVAFGMSHVHRLGMMHRDLKLENIMMNSVFESKIIDFGLVHVSDIESSLTKGVGTLAYMSPEMVNEEEYNNKTDVYSYGIVLLALFTGRLPKQSVRDKMNKVDMKYPSASSKISEICIDLIKRCTSFKASLRPTFDEIIEYMFSNSFSLTPEVDTNLILRRYRELNRFKSLHNQQK</sequence>
<keyword evidence="13" id="KW-1185">Reference proteome</keyword>
<evidence type="ECO:0000256" key="4">
    <source>
        <dbReference type="ARBA" id="ARBA00022840"/>
    </source>
</evidence>
<evidence type="ECO:0000256" key="5">
    <source>
        <dbReference type="ARBA" id="ARBA00038035"/>
    </source>
</evidence>
<evidence type="ECO:0000256" key="1">
    <source>
        <dbReference type="ARBA" id="ARBA00022679"/>
    </source>
</evidence>
<protein>
    <recommendedName>
        <fullName evidence="6">mitogen-activated protein kinase kinase</fullName>
        <ecNumber evidence="6">2.7.12.2</ecNumber>
    </recommendedName>
</protein>
<dbReference type="PROSITE" id="PS00108">
    <property type="entry name" value="PROTEIN_KINASE_ST"/>
    <property type="match status" value="1"/>
</dbReference>
<comment type="caution">
    <text evidence="12">The sequence shown here is derived from an EMBL/GenBank/DDBJ whole genome shotgun (WGS) entry which is preliminary data.</text>
</comment>
<comment type="catalytic activity">
    <reaction evidence="8">
        <text>L-threonyl-[protein] + ATP = O-phospho-L-threonyl-[protein] + ADP + H(+)</text>
        <dbReference type="Rhea" id="RHEA:46608"/>
        <dbReference type="Rhea" id="RHEA-COMP:11060"/>
        <dbReference type="Rhea" id="RHEA-COMP:11605"/>
        <dbReference type="ChEBI" id="CHEBI:15378"/>
        <dbReference type="ChEBI" id="CHEBI:30013"/>
        <dbReference type="ChEBI" id="CHEBI:30616"/>
        <dbReference type="ChEBI" id="CHEBI:61977"/>
        <dbReference type="ChEBI" id="CHEBI:456216"/>
        <dbReference type="EC" id="2.7.12.2"/>
    </reaction>
</comment>
<dbReference type="InterPro" id="IPR000719">
    <property type="entry name" value="Prot_kinase_dom"/>
</dbReference>
<dbReference type="Gene3D" id="1.10.510.10">
    <property type="entry name" value="Transferase(Phosphotransferase) domain 1"/>
    <property type="match status" value="1"/>
</dbReference>
<dbReference type="EC" id="2.7.12.2" evidence="6"/>
<dbReference type="InterPro" id="IPR008271">
    <property type="entry name" value="Ser/Thr_kinase_AS"/>
</dbReference>
<keyword evidence="2" id="KW-0547">Nucleotide-binding</keyword>
<evidence type="ECO:0000313" key="13">
    <source>
        <dbReference type="Proteomes" id="UP001470230"/>
    </source>
</evidence>
<evidence type="ECO:0000313" key="12">
    <source>
        <dbReference type="EMBL" id="KAK8898306.1"/>
    </source>
</evidence>
<keyword evidence="4" id="KW-0067">ATP-binding</keyword>
<dbReference type="PANTHER" id="PTHR48013">
    <property type="entry name" value="DUAL SPECIFICITY MITOGEN-ACTIVATED PROTEIN KINASE KINASE 5-RELATED"/>
    <property type="match status" value="1"/>
</dbReference>
<evidence type="ECO:0000256" key="3">
    <source>
        <dbReference type="ARBA" id="ARBA00022777"/>
    </source>
</evidence>
<organism evidence="12 13">
    <name type="scientific">Tritrichomonas musculus</name>
    <dbReference type="NCBI Taxonomy" id="1915356"/>
    <lineage>
        <taxon>Eukaryota</taxon>
        <taxon>Metamonada</taxon>
        <taxon>Parabasalia</taxon>
        <taxon>Tritrichomonadida</taxon>
        <taxon>Tritrichomonadidae</taxon>
        <taxon>Tritrichomonas</taxon>
    </lineage>
</organism>
<reference evidence="12 13" key="1">
    <citation type="submission" date="2024-04" db="EMBL/GenBank/DDBJ databases">
        <title>Tritrichomonas musculus Genome.</title>
        <authorList>
            <person name="Alves-Ferreira E."/>
            <person name="Grigg M."/>
            <person name="Lorenzi H."/>
            <person name="Galac M."/>
        </authorList>
    </citation>
    <scope>NUCLEOTIDE SEQUENCE [LARGE SCALE GENOMIC DNA]</scope>
    <source>
        <strain evidence="12 13">EAF2021</strain>
    </source>
</reference>
<feature type="domain" description="Protein kinase" evidence="11">
    <location>
        <begin position="159"/>
        <end position="432"/>
    </location>
</feature>
<dbReference type="Gene3D" id="3.30.200.20">
    <property type="entry name" value="Phosphorylase Kinase, domain 1"/>
    <property type="match status" value="1"/>
</dbReference>
<evidence type="ECO:0000256" key="9">
    <source>
        <dbReference type="ARBA" id="ARBA00051693"/>
    </source>
</evidence>
<comment type="similarity">
    <text evidence="5">Belongs to the protein kinase superfamily. STE Ser/Thr protein kinase family. MAP kinase kinase subfamily.</text>
</comment>
<evidence type="ECO:0000259" key="11">
    <source>
        <dbReference type="PROSITE" id="PS50011"/>
    </source>
</evidence>
<evidence type="ECO:0000256" key="8">
    <source>
        <dbReference type="ARBA" id="ARBA00049299"/>
    </source>
</evidence>
<dbReference type="Pfam" id="PF00069">
    <property type="entry name" value="Pkinase"/>
    <property type="match status" value="1"/>
</dbReference>
<evidence type="ECO:0000256" key="2">
    <source>
        <dbReference type="ARBA" id="ARBA00022741"/>
    </source>
</evidence>
<comment type="catalytic activity">
    <reaction evidence="9">
        <text>L-tyrosyl-[protein] + ATP = O-phospho-L-tyrosyl-[protein] + ADP + H(+)</text>
        <dbReference type="Rhea" id="RHEA:10596"/>
        <dbReference type="Rhea" id="RHEA-COMP:10136"/>
        <dbReference type="Rhea" id="RHEA-COMP:20101"/>
        <dbReference type="ChEBI" id="CHEBI:15378"/>
        <dbReference type="ChEBI" id="CHEBI:30616"/>
        <dbReference type="ChEBI" id="CHEBI:46858"/>
        <dbReference type="ChEBI" id="CHEBI:61978"/>
        <dbReference type="ChEBI" id="CHEBI:456216"/>
        <dbReference type="EC" id="2.7.12.2"/>
    </reaction>
</comment>